<evidence type="ECO:0000313" key="1">
    <source>
        <dbReference type="EMBL" id="VDO56302.1"/>
    </source>
</evidence>
<gene>
    <name evidence="1" type="ORF">BTMF_LOCUS15887</name>
</gene>
<sequence length="42" mass="5152">MFFFRRSKFNNSCHIRALLLKNFPYIFSFLRDIQSTSQNLSY</sequence>
<accession>A0A3P8A5A0</accession>
<evidence type="ECO:0000313" key="2">
    <source>
        <dbReference type="Proteomes" id="UP000280834"/>
    </source>
</evidence>
<proteinExistence type="predicted"/>
<dbReference type="Proteomes" id="UP000280834">
    <property type="component" value="Unassembled WGS sequence"/>
</dbReference>
<dbReference type="EMBL" id="UZAG01023302">
    <property type="protein sequence ID" value="VDO56302.1"/>
    <property type="molecule type" value="Genomic_DNA"/>
</dbReference>
<organism evidence="1 2">
    <name type="scientific">Brugia timori</name>
    <dbReference type="NCBI Taxonomy" id="42155"/>
    <lineage>
        <taxon>Eukaryota</taxon>
        <taxon>Metazoa</taxon>
        <taxon>Ecdysozoa</taxon>
        <taxon>Nematoda</taxon>
        <taxon>Chromadorea</taxon>
        <taxon>Rhabditida</taxon>
        <taxon>Spirurina</taxon>
        <taxon>Spiruromorpha</taxon>
        <taxon>Filarioidea</taxon>
        <taxon>Onchocercidae</taxon>
        <taxon>Brugia</taxon>
    </lineage>
</organism>
<reference evidence="1 2" key="1">
    <citation type="submission" date="2018-11" db="EMBL/GenBank/DDBJ databases">
        <authorList>
            <consortium name="Pathogen Informatics"/>
        </authorList>
    </citation>
    <scope>NUCLEOTIDE SEQUENCE [LARGE SCALE GENOMIC DNA]</scope>
</reference>
<keyword evidence="2" id="KW-1185">Reference proteome</keyword>
<dbReference type="AlphaFoldDB" id="A0A3P8A5A0"/>
<protein>
    <submittedName>
        <fullName evidence="1">Uncharacterized protein</fullName>
    </submittedName>
</protein>
<name>A0A3P8A5A0_9BILA</name>